<evidence type="ECO:0000256" key="10">
    <source>
        <dbReference type="ARBA" id="ARBA00023125"/>
    </source>
</evidence>
<dbReference type="GO" id="GO:0009338">
    <property type="term" value="C:exodeoxyribonuclease V complex"/>
    <property type="evidence" value="ECO:0007669"/>
    <property type="project" value="TreeGrafter"/>
</dbReference>
<keyword evidence="2 15" id="KW-0479">Metal-binding</keyword>
<comment type="cofactor">
    <cofactor evidence="15">
        <name>Mg(2+)</name>
        <dbReference type="ChEBI" id="CHEBI:18420"/>
    </cofactor>
    <text evidence="15">Binds 1 Mg(2+) ion per subunit.</text>
</comment>
<dbReference type="RefSeq" id="WP_067761251.1">
    <property type="nucleotide sequence ID" value="NZ_LZDS01000001.1"/>
</dbReference>
<dbReference type="PROSITE" id="PS51198">
    <property type="entry name" value="UVRD_HELICASE_ATP_BIND"/>
    <property type="match status" value="1"/>
</dbReference>
<dbReference type="GO" id="GO:0005829">
    <property type="term" value="C:cytosol"/>
    <property type="evidence" value="ECO:0007669"/>
    <property type="project" value="TreeGrafter"/>
</dbReference>
<evidence type="ECO:0000256" key="14">
    <source>
        <dbReference type="ARBA" id="ARBA00048988"/>
    </source>
</evidence>
<proteinExistence type="inferred from homology"/>
<feature type="region of interest" description="DNA-binding and helicase activity, interacts with RecC" evidence="15">
    <location>
        <begin position="1"/>
        <end position="910"/>
    </location>
</feature>
<keyword evidence="10 15" id="KW-0238">DNA-binding</keyword>
<evidence type="ECO:0000256" key="5">
    <source>
        <dbReference type="ARBA" id="ARBA00022801"/>
    </source>
</evidence>
<evidence type="ECO:0000256" key="6">
    <source>
        <dbReference type="ARBA" id="ARBA00022806"/>
    </source>
</evidence>
<evidence type="ECO:0000256" key="2">
    <source>
        <dbReference type="ARBA" id="ARBA00022723"/>
    </source>
</evidence>
<dbReference type="GO" id="GO:0000724">
    <property type="term" value="P:double-strand break repair via homologous recombination"/>
    <property type="evidence" value="ECO:0007669"/>
    <property type="project" value="UniProtKB-UniRule"/>
</dbReference>
<keyword evidence="12 15" id="KW-0413">Isomerase</keyword>
<keyword evidence="11 15" id="KW-0234">DNA repair</keyword>
<dbReference type="EMBL" id="LZDS01000001">
    <property type="protein sequence ID" value="OBX29958.1"/>
    <property type="molecule type" value="Genomic_DNA"/>
</dbReference>
<dbReference type="GO" id="GO:0016887">
    <property type="term" value="F:ATP hydrolysis activity"/>
    <property type="evidence" value="ECO:0007669"/>
    <property type="project" value="RHEA"/>
</dbReference>
<keyword evidence="6 15" id="KW-0347">Helicase</keyword>
<reference evidence="20" key="1">
    <citation type="submission" date="2016-06" db="EMBL/GenBank/DDBJ databases">
        <authorList>
            <person name="Radolfova-Krizova L."/>
            <person name="Nemec A."/>
        </authorList>
    </citation>
    <scope>NUCLEOTIDE SEQUENCE [LARGE SCALE GENOMIC DNA]</scope>
    <source>
        <strain evidence="20">ANC 4275</strain>
    </source>
</reference>
<dbReference type="GO" id="GO:0000287">
    <property type="term" value="F:magnesium ion binding"/>
    <property type="evidence" value="ECO:0007669"/>
    <property type="project" value="UniProtKB-UniRule"/>
</dbReference>
<dbReference type="InterPro" id="IPR014016">
    <property type="entry name" value="UvrD-like_ATP-bd"/>
</dbReference>
<keyword evidence="5 15" id="KW-0378">Hydrolase</keyword>
<feature type="binding site" evidence="15">
    <location>
        <position position="1008"/>
    </location>
    <ligand>
        <name>Mg(2+)</name>
        <dbReference type="ChEBI" id="CHEBI:18420"/>
    </ligand>
</feature>
<evidence type="ECO:0000256" key="11">
    <source>
        <dbReference type="ARBA" id="ARBA00023204"/>
    </source>
</evidence>
<dbReference type="STRING" id="1443941.A9J31_00115"/>
<evidence type="ECO:0000256" key="13">
    <source>
        <dbReference type="ARBA" id="ARBA00034617"/>
    </source>
</evidence>
<dbReference type="Gene3D" id="3.90.320.10">
    <property type="match status" value="1"/>
</dbReference>
<feature type="binding site" evidence="15">
    <location>
        <position position="1144"/>
    </location>
    <ligand>
        <name>Mg(2+)</name>
        <dbReference type="ChEBI" id="CHEBI:18420"/>
    </ligand>
</feature>
<evidence type="ECO:0000256" key="16">
    <source>
        <dbReference type="PROSITE-ProRule" id="PRU00560"/>
    </source>
</evidence>
<gene>
    <name evidence="15" type="primary">recB</name>
    <name evidence="19" type="ORF">A9J31_00115</name>
</gene>
<feature type="binding site" evidence="16">
    <location>
        <begin position="28"/>
        <end position="35"/>
    </location>
    <ligand>
        <name>ATP</name>
        <dbReference type="ChEBI" id="CHEBI:30616"/>
    </ligand>
</feature>
<evidence type="ECO:0000256" key="12">
    <source>
        <dbReference type="ARBA" id="ARBA00023235"/>
    </source>
</evidence>
<dbReference type="Proteomes" id="UP000185753">
    <property type="component" value="Unassembled WGS sequence"/>
</dbReference>
<evidence type="ECO:0000256" key="4">
    <source>
        <dbReference type="ARBA" id="ARBA00022763"/>
    </source>
</evidence>
<comment type="caution">
    <text evidence="19">The sequence shown here is derived from an EMBL/GenBank/DDBJ whole genome shotgun (WGS) entry which is preliminary data.</text>
</comment>
<dbReference type="AlphaFoldDB" id="A0A1A7REU4"/>
<comment type="similarity">
    <text evidence="15">Belongs to the helicase family. UvrD subfamily.</text>
</comment>
<sequence length="1256" mass="144423">MNMPQHNINVSINPIADMHFTGLHWIEASAGTGKTYTLSSLMVRIFLDRYLPNQVIATTFTRKATAELKARVRLRIEETRDFIYGLLATSASELQTLQQTISDPLYQQVLKDHGHHLDYAYHRLNVVLQQYEELFVGTLDSFSQKLLREFAFESGRIEQVQISDDEDLHIERLIHDLLRDWIQQQPVHLIEYLMLNNQLKGPDYYLSVVKESLNFPSVDLRVPELPENTLLHFENICQQLVQLLPKAKEELAGCFDANSEYKNYVEAKRFTKGSFFTLFNTELPTFLQHFEQQGSQAVLAETTSLQSIVKGVRKLFFDPTKKFWKDRAFKDKVVEEQPNVQTTFYQHVFVQQLRAFIEAFDHLNQVEQYLNFYLAQEVKKRLPQVLQQAGETTFSQQIRTLSDALQQTSAAGKDSFAAHVLARYPLILVDEFQDTNQDQDDMLSSIWREKTRLQQGCMIMVGDPKQAIYGFRGGDMLTYRKARHDIQTKGGCCYTLNKNHRSVKNLVEVVDALFHRQMDFGEQVEYTPIQAGEREHPPLIDHQQVNPQPLRWLQLEEDSNEADQVAWQIQALLNQAQQGHLYFQEKSGARALQADDIAVLGQNHFELEQVQKALQHLGVPCYKASRESVYKSAIAQDVAALLTAILNPYQESKVKRALLSRLLGYDLKALVELEQQPDGLTRIIEQLEQIRLIWNEQGFRSAWNSCMTLFQVWTRLVAGQSRDNERTVVNLRHLTELLSQQSEHYTGAHKLYQWFIRQINLGINNESTQERKLTGNLGVQLMTIHASKGLEFGCVFLLGANAGLSEKSSLNFSLKENQKKSLGLERVIAVKTSDLPEDDRQQHEARNEAEHHRLWYVALTRASYRVYAVLRHLADEKKQQAAERSGLTFWRGLTATSFNHHESCEAEVLKAALDQLVLLKEETIALQADVIPVGNFYPREKTSFTALTRTEHKVYAQRDQLAAVITETDESAADEVEQAEMQIATHSEPISWIKKNFPKGTKPGSFLHKLMEKVKFSTPDDRLAQSITTRFKSDVEFDSPHMLQKLIKQLGPTGNDEQDIENVVNLMHEWYSQIIHTPLHGGFSLSQLQDGEYRSEMDFHMSLADRALGIRKIRTLFESLKEADLNIQDLNDVFTARYLTGSIDLVYFDGQRYHIADYKSNYLGESTAQYDSQHIRESMSHSSYWLQAALYLVALHRYLKVVMKDYNMRQHLGGASYLYLRGMDGQSNAGVHYWKPDDAFIEKLDEILSAKAEVQA</sequence>
<feature type="domain" description="UvrD-like helicase C-terminal" evidence="18">
    <location>
        <begin position="504"/>
        <end position="789"/>
    </location>
</feature>
<evidence type="ECO:0000256" key="8">
    <source>
        <dbReference type="ARBA" id="ARBA00022840"/>
    </source>
</evidence>
<dbReference type="InterPro" id="IPR011604">
    <property type="entry name" value="PDDEXK-like_dom_sf"/>
</dbReference>
<dbReference type="GO" id="GO:0043138">
    <property type="term" value="F:3'-5' DNA helicase activity"/>
    <property type="evidence" value="ECO:0007669"/>
    <property type="project" value="UniProtKB-UniRule"/>
</dbReference>
<dbReference type="GO" id="GO:0005524">
    <property type="term" value="F:ATP binding"/>
    <property type="evidence" value="ECO:0007669"/>
    <property type="project" value="UniProtKB-UniRule"/>
</dbReference>
<dbReference type="InterPro" id="IPR014017">
    <property type="entry name" value="DNA_helicase_UvrD-like_C"/>
</dbReference>
<dbReference type="InterPro" id="IPR004586">
    <property type="entry name" value="RecB"/>
</dbReference>
<dbReference type="Pfam" id="PF12705">
    <property type="entry name" value="PDDEXK_1"/>
    <property type="match status" value="1"/>
</dbReference>
<dbReference type="EC" id="5.6.2.4" evidence="15"/>
<dbReference type="Gene3D" id="3.40.50.300">
    <property type="entry name" value="P-loop containing nucleotide triphosphate hydrolases"/>
    <property type="match status" value="2"/>
</dbReference>
<dbReference type="GO" id="GO:0008854">
    <property type="term" value="F:exodeoxyribonuclease V activity"/>
    <property type="evidence" value="ECO:0007669"/>
    <property type="project" value="UniProtKB-EC"/>
</dbReference>
<comment type="catalytic activity">
    <reaction evidence="13 15">
        <text>Couples ATP hydrolysis with the unwinding of duplex DNA by translocating in the 3'-5' direction.</text>
        <dbReference type="EC" id="5.6.2.4"/>
    </reaction>
</comment>
<comment type="function">
    <text evidence="15">A helicase/nuclease that prepares dsDNA breaks (DSB) for recombinational DNA repair. Binds to DSBs and unwinds DNA via a highly rapid and processive ATP-dependent bidirectional helicase activity. Unwinds dsDNA until it encounters a Chi (crossover hotspot instigator) sequence from the 3' direction. Cuts ssDNA a few nucleotides 3' to the Chi site. The properties and activities of the enzyme are changed at Chi. The Chi-altered holoenzyme produces a long 3'-ssDNA overhang and facilitates RecA-binding to the ssDNA for homologous DNA recombination and repair. Holoenzyme degrades any linearized DNA that is unable to undergo homologous recombination. In the holoenzyme this subunit contributes ATPase, 3'-5' helicase, exonuclease activity and loads RecA onto ssDNA.</text>
</comment>
<dbReference type="OrthoDB" id="9810135at2"/>
<comment type="domain">
    <text evidence="15">The C-terminal domain has nuclease activity and interacts with RecD. It interacts with RecA, facilitating its loading onto ssDNA.</text>
</comment>
<protein>
    <recommendedName>
        <fullName evidence="15">RecBCD enzyme subunit RecB</fullName>
        <ecNumber evidence="15">3.1.11.5</ecNumber>
        <ecNumber evidence="15">5.6.2.4</ecNumber>
    </recommendedName>
    <alternativeName>
        <fullName evidence="15">DNA 3'-5' helicase subunit RecB</fullName>
    </alternativeName>
    <alternativeName>
        <fullName evidence="15">Exonuclease V subunit RecB</fullName>
        <shortName evidence="15">ExoV subunit RecB</shortName>
    </alternativeName>
    <alternativeName>
        <fullName evidence="15">Helicase/nuclease RecBCD subunit RecB</fullName>
    </alternativeName>
</protein>
<accession>A0A1A7REU4</accession>
<keyword evidence="7 15" id="KW-0269">Exonuclease</keyword>
<evidence type="ECO:0000256" key="1">
    <source>
        <dbReference type="ARBA" id="ARBA00022722"/>
    </source>
</evidence>
<dbReference type="SUPFAM" id="SSF52980">
    <property type="entry name" value="Restriction endonuclease-like"/>
    <property type="match status" value="1"/>
</dbReference>
<comment type="domain">
    <text evidence="15">The N-terminal DNA-binding domain is a ssDNA-dependent ATPase and has ATP-dependent 3'-5' helicase function. This domain interacts with RecC.</text>
</comment>
<dbReference type="Pfam" id="PF00580">
    <property type="entry name" value="UvrD-helicase"/>
    <property type="match status" value="1"/>
</dbReference>
<name>A0A1A7REU4_9GAMM</name>
<evidence type="ECO:0000259" key="18">
    <source>
        <dbReference type="PROSITE" id="PS51217"/>
    </source>
</evidence>
<comment type="miscellaneous">
    <text evidence="15">In the RecBCD complex, RecB has a slow 3'-5' helicase, an exonuclease activity and loads RecA onto ssDNA, RecD has a fast 5'-3' helicase activity, while RecC stimulates the ATPase and processivity of the RecB helicase and contributes to recognition of the Chi site.</text>
</comment>
<feature type="binding site" evidence="15">
    <location>
        <position position="1157"/>
    </location>
    <ligand>
        <name>Mg(2+)</name>
        <dbReference type="ChEBI" id="CHEBI:18420"/>
    </ligand>
</feature>
<dbReference type="InterPro" id="IPR027417">
    <property type="entry name" value="P-loop_NTPase"/>
</dbReference>
<dbReference type="Gene3D" id="1.10.3170.10">
    <property type="entry name" value="Recbcd, chain B, domain 2"/>
    <property type="match status" value="1"/>
</dbReference>
<feature type="domain" description="UvrD-like helicase ATP-binding" evidence="17">
    <location>
        <begin position="7"/>
        <end position="503"/>
    </location>
</feature>
<evidence type="ECO:0000256" key="7">
    <source>
        <dbReference type="ARBA" id="ARBA00022839"/>
    </source>
</evidence>
<dbReference type="GO" id="GO:0003677">
    <property type="term" value="F:DNA binding"/>
    <property type="evidence" value="ECO:0007669"/>
    <property type="project" value="UniProtKB-UniRule"/>
</dbReference>
<keyword evidence="9 15" id="KW-0460">Magnesium</keyword>
<dbReference type="PANTHER" id="PTHR11070">
    <property type="entry name" value="UVRD / RECB / PCRA DNA HELICASE FAMILY MEMBER"/>
    <property type="match status" value="1"/>
</dbReference>
<feature type="active site" description="For nuclease activity" evidence="15">
    <location>
        <position position="1157"/>
    </location>
</feature>
<keyword evidence="3 15" id="KW-0547">Nucleotide-binding</keyword>
<evidence type="ECO:0000256" key="3">
    <source>
        <dbReference type="ARBA" id="ARBA00022741"/>
    </source>
</evidence>
<dbReference type="EC" id="3.1.11.5" evidence="15"/>
<dbReference type="HAMAP" id="MF_01485">
    <property type="entry name" value="RecB"/>
    <property type="match status" value="1"/>
</dbReference>
<comment type="catalytic activity">
    <reaction evidence="14 15">
        <text>ATP + H2O = ADP + phosphate + H(+)</text>
        <dbReference type="Rhea" id="RHEA:13065"/>
        <dbReference type="ChEBI" id="CHEBI:15377"/>
        <dbReference type="ChEBI" id="CHEBI:15378"/>
        <dbReference type="ChEBI" id="CHEBI:30616"/>
        <dbReference type="ChEBI" id="CHEBI:43474"/>
        <dbReference type="ChEBI" id="CHEBI:456216"/>
        <dbReference type="EC" id="5.6.2.4"/>
    </reaction>
</comment>
<evidence type="ECO:0000256" key="9">
    <source>
        <dbReference type="ARBA" id="ARBA00022842"/>
    </source>
</evidence>
<evidence type="ECO:0000313" key="19">
    <source>
        <dbReference type="EMBL" id="OBX29958.1"/>
    </source>
</evidence>
<keyword evidence="20" id="KW-1185">Reference proteome</keyword>
<dbReference type="SUPFAM" id="SSF52540">
    <property type="entry name" value="P-loop containing nucleoside triphosphate hydrolases"/>
    <property type="match status" value="1"/>
</dbReference>
<keyword evidence="1 15" id="KW-0540">Nuclease</keyword>
<evidence type="ECO:0000313" key="20">
    <source>
        <dbReference type="Proteomes" id="UP000185753"/>
    </source>
</evidence>
<comment type="subunit">
    <text evidence="15">Heterotrimer of RecB, RecC and RecD. All subunits contribute to DNA-binding. Interacts with RecA.</text>
</comment>
<dbReference type="Pfam" id="PF13361">
    <property type="entry name" value="UvrD_C"/>
    <property type="match status" value="2"/>
</dbReference>
<dbReference type="PROSITE" id="PS51217">
    <property type="entry name" value="UVRD_HELICASE_CTER"/>
    <property type="match status" value="1"/>
</dbReference>
<evidence type="ECO:0000259" key="17">
    <source>
        <dbReference type="PROSITE" id="PS51198"/>
    </source>
</evidence>
<organism evidence="19 20">
    <name type="scientific">Acinetobacter gandensis</name>
    <dbReference type="NCBI Taxonomy" id="1443941"/>
    <lineage>
        <taxon>Bacteria</taxon>
        <taxon>Pseudomonadati</taxon>
        <taxon>Pseudomonadota</taxon>
        <taxon>Gammaproteobacteria</taxon>
        <taxon>Moraxellales</taxon>
        <taxon>Moraxellaceae</taxon>
        <taxon>Acinetobacter</taxon>
    </lineage>
</organism>
<comment type="catalytic activity">
    <reaction evidence="15">
        <text>Exonucleolytic cleavage (in the presence of ATP) in either 5'- to 3'- or 3'- to 5'-direction to yield 5'-phosphooligonucleotides.</text>
        <dbReference type="EC" id="3.1.11.5"/>
    </reaction>
</comment>
<dbReference type="InterPro" id="IPR038726">
    <property type="entry name" value="PDDEXK_AddAB-type"/>
</dbReference>
<keyword evidence="8 15" id="KW-0067">ATP-binding</keyword>
<feature type="region of interest" description="Nuclease activity, interacts with RecD and RecA" evidence="15">
    <location>
        <begin position="938"/>
        <end position="1256"/>
    </location>
</feature>
<dbReference type="CDD" id="cd22352">
    <property type="entry name" value="RecB_C-like"/>
    <property type="match status" value="1"/>
</dbReference>
<dbReference type="Gene3D" id="1.10.486.10">
    <property type="entry name" value="PCRA, domain 4"/>
    <property type="match status" value="1"/>
</dbReference>
<dbReference type="InterPro" id="IPR011335">
    <property type="entry name" value="Restrct_endonuc-II-like"/>
</dbReference>
<dbReference type="InterPro" id="IPR000212">
    <property type="entry name" value="DNA_helicase_UvrD/REP"/>
</dbReference>
<evidence type="ECO:0000256" key="15">
    <source>
        <dbReference type="HAMAP-Rule" id="MF_01485"/>
    </source>
</evidence>
<dbReference type="PANTHER" id="PTHR11070:SF23">
    <property type="entry name" value="RECBCD ENZYME SUBUNIT RECB"/>
    <property type="match status" value="1"/>
</dbReference>
<keyword evidence="4 15" id="KW-0227">DNA damage</keyword>